<name>A0AAE0ZUK1_9GAST</name>
<dbReference type="EMBL" id="JAWDGP010003268">
    <property type="protein sequence ID" value="KAK3775834.1"/>
    <property type="molecule type" value="Genomic_DNA"/>
</dbReference>
<gene>
    <name evidence="2" type="ORF">RRG08_041547</name>
</gene>
<feature type="chain" id="PRO_5042099635" evidence="1">
    <location>
        <begin position="20"/>
        <end position="197"/>
    </location>
</feature>
<accession>A0AAE0ZUK1</accession>
<protein>
    <submittedName>
        <fullName evidence="2">Uncharacterized protein</fullName>
    </submittedName>
</protein>
<sequence>MSSSVNLLLLRAAVVLAVALPGISTYKHPRESEDLSQLTPSSLSSPTFSSSSSSALYPQLGHKLAIRSLSSMRKKRISQMSCHCCSNSFNSHCCLKCMQRVGKRSNAADPYATRHASDRQRHYFAFNPSDAEPFLYPSEGDSQLTSPTSGFERNDKMIETEALESMGVRCLCCLNQMLETPEATKWPCCSECLDQRK</sequence>
<organism evidence="2 3">
    <name type="scientific">Elysia crispata</name>
    <name type="common">lettuce slug</name>
    <dbReference type="NCBI Taxonomy" id="231223"/>
    <lineage>
        <taxon>Eukaryota</taxon>
        <taxon>Metazoa</taxon>
        <taxon>Spiralia</taxon>
        <taxon>Lophotrochozoa</taxon>
        <taxon>Mollusca</taxon>
        <taxon>Gastropoda</taxon>
        <taxon>Heterobranchia</taxon>
        <taxon>Euthyneura</taxon>
        <taxon>Panpulmonata</taxon>
        <taxon>Sacoglossa</taxon>
        <taxon>Placobranchoidea</taxon>
        <taxon>Plakobranchidae</taxon>
        <taxon>Elysia</taxon>
    </lineage>
</organism>
<comment type="caution">
    <text evidence="2">The sequence shown here is derived from an EMBL/GenBank/DDBJ whole genome shotgun (WGS) entry which is preliminary data.</text>
</comment>
<proteinExistence type="predicted"/>
<keyword evidence="1" id="KW-0732">Signal</keyword>
<evidence type="ECO:0000256" key="1">
    <source>
        <dbReference type="SAM" id="SignalP"/>
    </source>
</evidence>
<reference evidence="2" key="1">
    <citation type="journal article" date="2023" name="G3 (Bethesda)">
        <title>A reference genome for the long-term kleptoplast-retaining sea slug Elysia crispata morphotype clarki.</title>
        <authorList>
            <person name="Eastman K.E."/>
            <person name="Pendleton A.L."/>
            <person name="Shaikh M.A."/>
            <person name="Suttiyut T."/>
            <person name="Ogas R."/>
            <person name="Tomko P."/>
            <person name="Gavelis G."/>
            <person name="Widhalm J.R."/>
            <person name="Wisecaver J.H."/>
        </authorList>
    </citation>
    <scope>NUCLEOTIDE SEQUENCE</scope>
    <source>
        <strain evidence="2">ECLA1</strain>
    </source>
</reference>
<keyword evidence="3" id="KW-1185">Reference proteome</keyword>
<dbReference type="Proteomes" id="UP001283361">
    <property type="component" value="Unassembled WGS sequence"/>
</dbReference>
<evidence type="ECO:0000313" key="3">
    <source>
        <dbReference type="Proteomes" id="UP001283361"/>
    </source>
</evidence>
<dbReference type="AlphaFoldDB" id="A0AAE0ZUK1"/>
<evidence type="ECO:0000313" key="2">
    <source>
        <dbReference type="EMBL" id="KAK3775834.1"/>
    </source>
</evidence>
<feature type="signal peptide" evidence="1">
    <location>
        <begin position="1"/>
        <end position="19"/>
    </location>
</feature>